<dbReference type="GO" id="GO:0003871">
    <property type="term" value="F:5-methyltetrahydropteroyltriglutamate-homocysteine S-methyltransferase activity"/>
    <property type="evidence" value="ECO:0007669"/>
    <property type="project" value="InterPro"/>
</dbReference>
<organism evidence="3 4">
    <name type="scientific">Rhizorhabdus histidinilytica</name>
    <dbReference type="NCBI Taxonomy" id="439228"/>
    <lineage>
        <taxon>Bacteria</taxon>
        <taxon>Pseudomonadati</taxon>
        <taxon>Pseudomonadota</taxon>
        <taxon>Alphaproteobacteria</taxon>
        <taxon>Sphingomonadales</taxon>
        <taxon>Sphingomonadaceae</taxon>
        <taxon>Rhizorhabdus</taxon>
    </lineage>
</organism>
<sequence length="403" mass="44311">MRRSTDRILTTHGGNLPRPADLDALLVDADSNRDAIEKRLPLAVQEVVDKQIACGVTVINDGEYVKAANMGSYTSYIQSRVTGWETLPRDPSAAPKRAGPGERDRRDFPGFYESGLWFAGAGGPVRPGFMTPGNAPKRPATEKVCTGPLTYVGQDAIQGDIDALKVALKGKEDQVEGFIAALGPLSAGAGARNAHYADERDYMMAVAAAMRNEYKAITDAGLIVQVDEPEFATSWMFYPDWSVEQYRDYLNFAVEVINHALDGLPQEQVRFHMCWGSGHRPHVHDIEFRHIVDLLLKVNAQAYSFEASNVRHAHEWRIWEDVKLPEGKILVPGVVGHMTDLVEHPELVAERLVNFASLVGMENIQAGTDCGIGSRVGHEEIVWAKLSAMAEGAALATRRLRGK</sequence>
<dbReference type="Pfam" id="PF01717">
    <property type="entry name" value="Meth_synt_2"/>
    <property type="match status" value="1"/>
</dbReference>
<evidence type="ECO:0000313" key="3">
    <source>
        <dbReference type="EMBL" id="SKC02547.1"/>
    </source>
</evidence>
<evidence type="ECO:0000313" key="4">
    <source>
        <dbReference type="Proteomes" id="UP000189818"/>
    </source>
</evidence>
<dbReference type="Gene3D" id="3.20.20.210">
    <property type="match status" value="1"/>
</dbReference>
<evidence type="ECO:0000259" key="2">
    <source>
        <dbReference type="Pfam" id="PF01717"/>
    </source>
</evidence>
<dbReference type="EMBL" id="FUYM01000011">
    <property type="protein sequence ID" value="SKC02547.1"/>
    <property type="molecule type" value="Genomic_DNA"/>
</dbReference>
<gene>
    <name evidence="3" type="ORF">SAMN06295920_111182</name>
</gene>
<feature type="region of interest" description="Disordered" evidence="1">
    <location>
        <begin position="86"/>
        <end position="105"/>
    </location>
</feature>
<dbReference type="GO" id="GO:0009086">
    <property type="term" value="P:methionine biosynthetic process"/>
    <property type="evidence" value="ECO:0007669"/>
    <property type="project" value="InterPro"/>
</dbReference>
<dbReference type="STRING" id="439228.SAMN06295920_111182"/>
<keyword evidence="3" id="KW-0808">Transferase</keyword>
<protein>
    <submittedName>
        <fullName evidence="3">5-methyltetrahydropteroyltriglutamate--homocysteine methyltransferase</fullName>
    </submittedName>
</protein>
<dbReference type="AlphaFoldDB" id="A0A1T5G2G9"/>
<keyword evidence="3" id="KW-0489">Methyltransferase</keyword>
<dbReference type="RefSeq" id="WP_079650182.1">
    <property type="nucleotide sequence ID" value="NZ_FUYM01000011.1"/>
</dbReference>
<dbReference type="SUPFAM" id="SSF51726">
    <property type="entry name" value="UROD/MetE-like"/>
    <property type="match status" value="1"/>
</dbReference>
<dbReference type="OrthoDB" id="244285at2"/>
<keyword evidence="4" id="KW-1185">Reference proteome</keyword>
<dbReference type="GO" id="GO:0032259">
    <property type="term" value="P:methylation"/>
    <property type="evidence" value="ECO:0007669"/>
    <property type="project" value="UniProtKB-KW"/>
</dbReference>
<dbReference type="GO" id="GO:0008270">
    <property type="term" value="F:zinc ion binding"/>
    <property type="evidence" value="ECO:0007669"/>
    <property type="project" value="InterPro"/>
</dbReference>
<feature type="domain" description="Cobalamin-independent methionine synthase MetE C-terminal/archaeal" evidence="2">
    <location>
        <begin position="197"/>
        <end position="393"/>
    </location>
</feature>
<accession>A0A1T5G2G9</accession>
<reference evidence="4" key="1">
    <citation type="submission" date="2017-02" db="EMBL/GenBank/DDBJ databases">
        <authorList>
            <person name="Varghese N."/>
            <person name="Submissions S."/>
        </authorList>
    </citation>
    <scope>NUCLEOTIDE SEQUENCE [LARGE SCALE GENOMIC DNA]</scope>
    <source>
        <strain evidence="4">UM2</strain>
    </source>
</reference>
<name>A0A1T5G2G9_9SPHN</name>
<dbReference type="Proteomes" id="UP000189818">
    <property type="component" value="Unassembled WGS sequence"/>
</dbReference>
<dbReference type="InterPro" id="IPR002629">
    <property type="entry name" value="Met_Synth_C/arc"/>
</dbReference>
<dbReference type="InterPro" id="IPR038071">
    <property type="entry name" value="UROD/MetE-like_sf"/>
</dbReference>
<evidence type="ECO:0000256" key="1">
    <source>
        <dbReference type="SAM" id="MobiDB-lite"/>
    </source>
</evidence>
<dbReference type="PANTHER" id="PTHR43844">
    <property type="entry name" value="METHIONINE SYNTHASE"/>
    <property type="match status" value="1"/>
</dbReference>
<dbReference type="PANTHER" id="PTHR43844:SF2">
    <property type="entry name" value="SYNTHASE, VITAMIN-B12 INDEPENDENT, PUTATIVE (AFU_ORTHOLOGUE AFUA_3G12060)-RELATED"/>
    <property type="match status" value="1"/>
</dbReference>
<proteinExistence type="predicted"/>